<evidence type="ECO:0000259" key="2">
    <source>
        <dbReference type="Pfam" id="PF25009"/>
    </source>
</evidence>
<dbReference type="InterPro" id="IPR057199">
    <property type="entry name" value="DUF7877"/>
</dbReference>
<reference evidence="4 5" key="1">
    <citation type="submission" date="2015-01" db="EMBL/GenBank/DDBJ databases">
        <title>The Genome Sequence of Rhinocladiella mackenzie CBS 650.93.</title>
        <authorList>
            <consortium name="The Broad Institute Genomics Platform"/>
            <person name="Cuomo C."/>
            <person name="de Hoog S."/>
            <person name="Gorbushina A."/>
            <person name="Stielow B."/>
            <person name="Teixiera M."/>
            <person name="Abouelleil A."/>
            <person name="Chapman S.B."/>
            <person name="Priest M."/>
            <person name="Young S.K."/>
            <person name="Wortman J."/>
            <person name="Nusbaum C."/>
            <person name="Birren B."/>
        </authorList>
    </citation>
    <scope>NUCLEOTIDE SEQUENCE [LARGE SCALE GENOMIC DNA]</scope>
    <source>
        <strain evidence="4 5">CBS 650.93</strain>
    </source>
</reference>
<proteinExistence type="predicted"/>
<feature type="compositionally biased region" description="Basic and acidic residues" evidence="1">
    <location>
        <begin position="245"/>
        <end position="258"/>
    </location>
</feature>
<dbReference type="VEuPathDB" id="FungiDB:Z518_01827"/>
<dbReference type="HOGENOM" id="CLU_008206_0_0_1"/>
<feature type="compositionally biased region" description="Polar residues" evidence="1">
    <location>
        <begin position="31"/>
        <end position="43"/>
    </location>
</feature>
<feature type="compositionally biased region" description="Polar residues" evidence="1">
    <location>
        <begin position="603"/>
        <end position="643"/>
    </location>
</feature>
<feature type="compositionally biased region" description="Basic and acidic residues" evidence="1">
    <location>
        <begin position="268"/>
        <end position="280"/>
    </location>
</feature>
<dbReference type="InterPro" id="IPR056687">
    <property type="entry name" value="DUF7785"/>
</dbReference>
<feature type="compositionally biased region" description="Low complexity" evidence="1">
    <location>
        <begin position="550"/>
        <end position="566"/>
    </location>
</feature>
<keyword evidence="5" id="KW-1185">Reference proteome</keyword>
<evidence type="ECO:0000313" key="4">
    <source>
        <dbReference type="EMBL" id="KIX07174.1"/>
    </source>
</evidence>
<dbReference type="Proteomes" id="UP000053617">
    <property type="component" value="Unassembled WGS sequence"/>
</dbReference>
<feature type="compositionally biased region" description="Polar residues" evidence="1">
    <location>
        <begin position="281"/>
        <end position="295"/>
    </location>
</feature>
<feature type="compositionally biased region" description="Polar residues" evidence="1">
    <location>
        <begin position="650"/>
        <end position="672"/>
    </location>
</feature>
<dbReference type="RefSeq" id="XP_013274310.1">
    <property type="nucleotide sequence ID" value="XM_013418856.1"/>
</dbReference>
<dbReference type="AlphaFoldDB" id="A0A0D2IMZ4"/>
<accession>A0A0D2IMZ4</accession>
<feature type="compositionally biased region" description="Polar residues" evidence="1">
    <location>
        <begin position="681"/>
        <end position="696"/>
    </location>
</feature>
<dbReference type="Pfam" id="PF25009">
    <property type="entry name" value="DUF7785"/>
    <property type="match status" value="1"/>
</dbReference>
<feature type="region of interest" description="Disordered" evidence="1">
    <location>
        <begin position="1"/>
        <end position="43"/>
    </location>
</feature>
<name>A0A0D2IMZ4_9EURO</name>
<evidence type="ECO:0000259" key="3">
    <source>
        <dbReference type="Pfam" id="PF25289"/>
    </source>
</evidence>
<evidence type="ECO:0000313" key="5">
    <source>
        <dbReference type="Proteomes" id="UP000053617"/>
    </source>
</evidence>
<feature type="compositionally biased region" description="Low complexity" evidence="1">
    <location>
        <begin position="749"/>
        <end position="767"/>
    </location>
</feature>
<evidence type="ECO:0000256" key="1">
    <source>
        <dbReference type="SAM" id="MobiDB-lite"/>
    </source>
</evidence>
<dbReference type="STRING" id="1442369.A0A0D2IMZ4"/>
<feature type="compositionally biased region" description="Low complexity" evidence="1">
    <location>
        <begin position="697"/>
        <end position="729"/>
    </location>
</feature>
<organism evidence="4 5">
    <name type="scientific">Rhinocladiella mackenziei CBS 650.93</name>
    <dbReference type="NCBI Taxonomy" id="1442369"/>
    <lineage>
        <taxon>Eukaryota</taxon>
        <taxon>Fungi</taxon>
        <taxon>Dikarya</taxon>
        <taxon>Ascomycota</taxon>
        <taxon>Pezizomycotina</taxon>
        <taxon>Eurotiomycetes</taxon>
        <taxon>Chaetothyriomycetidae</taxon>
        <taxon>Chaetothyriales</taxon>
        <taxon>Herpotrichiellaceae</taxon>
        <taxon>Rhinocladiella</taxon>
    </lineage>
</organism>
<dbReference type="OrthoDB" id="5354458at2759"/>
<dbReference type="Pfam" id="PF25289">
    <property type="entry name" value="DUF7877"/>
    <property type="match status" value="1"/>
</dbReference>
<feature type="region of interest" description="Disordered" evidence="1">
    <location>
        <begin position="603"/>
        <end position="767"/>
    </location>
</feature>
<feature type="domain" description="DUF7785" evidence="2">
    <location>
        <begin position="448"/>
        <end position="531"/>
    </location>
</feature>
<feature type="region of interest" description="Disordered" evidence="1">
    <location>
        <begin position="245"/>
        <end position="303"/>
    </location>
</feature>
<sequence>MAEVNGISKHEDTVSVSTTHLGKRKRRTVSPDPSISPSNLATSPLQAALQDVLRLLRKHDPTPSLLKYPLSSTSVDTPDAKRARLSRREPGSETIEDRITSGNYASFQALKEDVNSVKVAILDSLSDLSVNAKSRSSTLSESEAQEKLSKLVNVLETYDVGASKTLETGGADACEENLAKASTADLPSGEVLSLRSQVNGNPSVIFSGLQTSERLENDGDDAAPDSDEPGLPNGFEFMTFAPVEGEHPNQKQEKRTFEKVFPPPSRSKPLEFPRPARDQARSSVLQYGPQSTRTESNPRNKHDYKYERLPTGLWLTYGVAGIHSDQDRWRTHHGSGVSDFKTALGVNGVPTKNPFNEEAAFTSAYSSFAPTSDNSHSLVSDEERSRLWLHKYGEQKLSQIFRTKKSEDTDPEATDEPNDEDFADAVAHWEPTKLEDVYEDIFGPKQEDKDVDHLLAEVSEMIATLSAYKMNRDLPPLDKRPVTEPSSAEMEVFEMLRAQLSVLVSTLPPFAVAKLNGDQLEKLNISTKILVEAPDYPGTGQVDDYTLQRQRMAQQATSAASRTATTPQVRPGYGQSPATYSSQVRGYNSSVPATAAYGMRTSNYQTPTASRPSYSQTPYQPPNNLYGSRPSVQQFQRPTQNGYGNYGGTPAQTQTPSFAQRPSQPGYQQRAQDTAVANAGRSVSPQKPLVNGQTYSPRPYQTQQAQTPYAYQRQGSGTPATPIASAATPVGSGYGRDEGNRIQAGTEKSSSAALTQTQSAQTVEVSR</sequence>
<dbReference type="EMBL" id="KN847476">
    <property type="protein sequence ID" value="KIX07174.1"/>
    <property type="molecule type" value="Genomic_DNA"/>
</dbReference>
<gene>
    <name evidence="4" type="ORF">Z518_01827</name>
</gene>
<feature type="compositionally biased region" description="Basic and acidic residues" evidence="1">
    <location>
        <begin position="78"/>
        <end position="94"/>
    </location>
</feature>
<feature type="compositionally biased region" description="Polar residues" evidence="1">
    <location>
        <begin position="576"/>
        <end position="585"/>
    </location>
</feature>
<protein>
    <submittedName>
        <fullName evidence="4">Uncharacterized protein</fullName>
    </submittedName>
</protein>
<dbReference type="GeneID" id="25289898"/>
<feature type="region of interest" description="Disordered" evidence="1">
    <location>
        <begin position="62"/>
        <end position="94"/>
    </location>
</feature>
<feature type="domain" description="DUF7877" evidence="3">
    <location>
        <begin position="45"/>
        <end position="153"/>
    </location>
</feature>
<feature type="region of interest" description="Disordered" evidence="1">
    <location>
        <begin position="550"/>
        <end position="585"/>
    </location>
</feature>